<dbReference type="EMBL" id="JACHDR010000001">
    <property type="protein sequence ID" value="MBB5511853.1"/>
    <property type="molecule type" value="Genomic_DNA"/>
</dbReference>
<evidence type="ECO:0000313" key="2">
    <source>
        <dbReference type="Proteomes" id="UP000580797"/>
    </source>
</evidence>
<dbReference type="RefSeq" id="WP_183663624.1">
    <property type="nucleotide sequence ID" value="NZ_BAAARH010000003.1"/>
</dbReference>
<sequence length="358" mass="41682">MLIERKIDFNYNYWFKCEKCRKRNCLLAAEYHNQTTTDSPKCKYCQNDLNANRSDIRLRDEDDPALTDSQVLDSIWYHTSTESEWPKSEYSLPPEEGAHIRERAFKNEPEKTSKYIDFHENQALHIGTYEAALESMLRRMREKDDRDKEFFLYRVKLRKEINIAPELLHDHRDKVGQVLVETLRDGGYQVSRYINVHESPGSISLALMREAIESTQRISIRALESMVEVDDSILQCVLDERHKAQEFSPSRKSASALLDEMLWRRSARDGNQFAEIPSVVHVQLIKMAKELATVYLQDVSITVSENFLSALGTPDAAGDKKSYECWLIRYVNLAKLFTNPERTLESFSSEQWKSVLPQ</sequence>
<dbReference type="AlphaFoldDB" id="A0A7W8TSB0"/>
<name>A0A7W8TSB0_9MICC</name>
<organism evidence="1 2">
    <name type="scientific">Neomicrococcus aestuarii</name>
    <dbReference type="NCBI Taxonomy" id="556325"/>
    <lineage>
        <taxon>Bacteria</taxon>
        <taxon>Bacillati</taxon>
        <taxon>Actinomycetota</taxon>
        <taxon>Actinomycetes</taxon>
        <taxon>Micrococcales</taxon>
        <taxon>Micrococcaceae</taxon>
        <taxon>Neomicrococcus</taxon>
    </lineage>
</organism>
<gene>
    <name evidence="1" type="ORF">HD598_000540</name>
</gene>
<dbReference type="Proteomes" id="UP000580797">
    <property type="component" value="Unassembled WGS sequence"/>
</dbReference>
<reference evidence="1 2" key="1">
    <citation type="submission" date="2020-08" db="EMBL/GenBank/DDBJ databases">
        <title>Sequencing the genomes of 1000 actinobacteria strains.</title>
        <authorList>
            <person name="Klenk H.-P."/>
        </authorList>
    </citation>
    <scope>NUCLEOTIDE SEQUENCE [LARGE SCALE GENOMIC DNA]</scope>
    <source>
        <strain evidence="1 2">DSM 105783</strain>
    </source>
</reference>
<accession>A0A7W8TSB0</accession>
<comment type="caution">
    <text evidence="1">The sequence shown here is derived from an EMBL/GenBank/DDBJ whole genome shotgun (WGS) entry which is preliminary data.</text>
</comment>
<protein>
    <submittedName>
        <fullName evidence="1">Uncharacterized protein</fullName>
    </submittedName>
</protein>
<proteinExistence type="predicted"/>
<evidence type="ECO:0000313" key="1">
    <source>
        <dbReference type="EMBL" id="MBB5511853.1"/>
    </source>
</evidence>